<gene>
    <name evidence="2" type="ORF">HPB48_009434</name>
</gene>
<evidence type="ECO:0000313" key="2">
    <source>
        <dbReference type="EMBL" id="KAH9373389.1"/>
    </source>
</evidence>
<evidence type="ECO:0000259" key="1">
    <source>
        <dbReference type="PROSITE" id="PS50209"/>
    </source>
</evidence>
<dbReference type="SUPFAM" id="SSF47986">
    <property type="entry name" value="DEATH domain"/>
    <property type="match status" value="1"/>
</dbReference>
<evidence type="ECO:0000313" key="3">
    <source>
        <dbReference type="Proteomes" id="UP000821853"/>
    </source>
</evidence>
<sequence length="113" mass="12917">MACFSCVPADYYYIDRCRVQSEQLLLQTTKAIVGIETVVTTSGYINVMWETSMVIQVTQEDMHCHFQDTVENKVRRLLDILCTKGSNGYAVFIRALEDDGNYGWIAKKLQHDA</sequence>
<keyword evidence="3" id="KW-1185">Reference proteome</keyword>
<dbReference type="Pfam" id="PF00619">
    <property type="entry name" value="CARD"/>
    <property type="match status" value="1"/>
</dbReference>
<feature type="domain" description="CARD" evidence="1">
    <location>
        <begin position="35"/>
        <end position="98"/>
    </location>
</feature>
<accession>A0A9J6GD25</accession>
<dbReference type="CDD" id="cd01671">
    <property type="entry name" value="CARD"/>
    <property type="match status" value="1"/>
</dbReference>
<dbReference type="Gene3D" id="1.10.533.10">
    <property type="entry name" value="Death Domain, Fas"/>
    <property type="match status" value="1"/>
</dbReference>
<dbReference type="InterPro" id="IPR001315">
    <property type="entry name" value="CARD"/>
</dbReference>
<dbReference type="EMBL" id="JABSTR010000006">
    <property type="protein sequence ID" value="KAH9373389.1"/>
    <property type="molecule type" value="Genomic_DNA"/>
</dbReference>
<dbReference type="PROSITE" id="PS50209">
    <property type="entry name" value="CARD"/>
    <property type="match status" value="1"/>
</dbReference>
<organism evidence="2 3">
    <name type="scientific">Haemaphysalis longicornis</name>
    <name type="common">Bush tick</name>
    <dbReference type="NCBI Taxonomy" id="44386"/>
    <lineage>
        <taxon>Eukaryota</taxon>
        <taxon>Metazoa</taxon>
        <taxon>Ecdysozoa</taxon>
        <taxon>Arthropoda</taxon>
        <taxon>Chelicerata</taxon>
        <taxon>Arachnida</taxon>
        <taxon>Acari</taxon>
        <taxon>Parasitiformes</taxon>
        <taxon>Ixodida</taxon>
        <taxon>Ixodoidea</taxon>
        <taxon>Ixodidae</taxon>
        <taxon>Haemaphysalinae</taxon>
        <taxon>Haemaphysalis</taxon>
    </lineage>
</organism>
<dbReference type="AlphaFoldDB" id="A0A9J6GD25"/>
<comment type="caution">
    <text evidence="2">The sequence shown here is derived from an EMBL/GenBank/DDBJ whole genome shotgun (WGS) entry which is preliminary data.</text>
</comment>
<reference evidence="2 3" key="1">
    <citation type="journal article" date="2020" name="Cell">
        <title>Large-Scale Comparative Analyses of Tick Genomes Elucidate Their Genetic Diversity and Vector Capacities.</title>
        <authorList>
            <consortium name="Tick Genome and Microbiome Consortium (TIGMIC)"/>
            <person name="Jia N."/>
            <person name="Wang J."/>
            <person name="Shi W."/>
            <person name="Du L."/>
            <person name="Sun Y."/>
            <person name="Zhan W."/>
            <person name="Jiang J.F."/>
            <person name="Wang Q."/>
            <person name="Zhang B."/>
            <person name="Ji P."/>
            <person name="Bell-Sakyi L."/>
            <person name="Cui X.M."/>
            <person name="Yuan T.T."/>
            <person name="Jiang B.G."/>
            <person name="Yang W.F."/>
            <person name="Lam T.T."/>
            <person name="Chang Q.C."/>
            <person name="Ding S.J."/>
            <person name="Wang X.J."/>
            <person name="Zhu J.G."/>
            <person name="Ruan X.D."/>
            <person name="Zhao L."/>
            <person name="Wei J.T."/>
            <person name="Ye R.Z."/>
            <person name="Que T.C."/>
            <person name="Du C.H."/>
            <person name="Zhou Y.H."/>
            <person name="Cheng J.X."/>
            <person name="Dai P.F."/>
            <person name="Guo W.B."/>
            <person name="Han X.H."/>
            <person name="Huang E.J."/>
            <person name="Li L.F."/>
            <person name="Wei W."/>
            <person name="Gao Y.C."/>
            <person name="Liu J.Z."/>
            <person name="Shao H.Z."/>
            <person name="Wang X."/>
            <person name="Wang C.C."/>
            <person name="Yang T.C."/>
            <person name="Huo Q.B."/>
            <person name="Li W."/>
            <person name="Chen H.Y."/>
            <person name="Chen S.E."/>
            <person name="Zhou L.G."/>
            <person name="Ni X.B."/>
            <person name="Tian J.H."/>
            <person name="Sheng Y."/>
            <person name="Liu T."/>
            <person name="Pan Y.S."/>
            <person name="Xia L.Y."/>
            <person name="Li J."/>
            <person name="Zhao F."/>
            <person name="Cao W.C."/>
        </authorList>
    </citation>
    <scope>NUCLEOTIDE SEQUENCE [LARGE SCALE GENOMIC DNA]</scope>
    <source>
        <strain evidence="2">HaeL-2018</strain>
    </source>
</reference>
<dbReference type="InterPro" id="IPR011029">
    <property type="entry name" value="DEATH-like_dom_sf"/>
</dbReference>
<dbReference type="VEuPathDB" id="VectorBase:HLOH_064306"/>
<dbReference type="Proteomes" id="UP000821853">
    <property type="component" value="Chromosome 4"/>
</dbReference>
<proteinExistence type="predicted"/>
<dbReference type="GO" id="GO:0042981">
    <property type="term" value="P:regulation of apoptotic process"/>
    <property type="evidence" value="ECO:0007669"/>
    <property type="project" value="InterPro"/>
</dbReference>
<protein>
    <recommendedName>
        <fullName evidence="1">CARD domain-containing protein</fullName>
    </recommendedName>
</protein>
<name>A0A9J6GD25_HAELO</name>